<name>A0A1N7DZG9_9ACTN</name>
<dbReference type="CDD" id="cd07043">
    <property type="entry name" value="STAS_anti-anti-sigma_factors"/>
    <property type="match status" value="1"/>
</dbReference>
<dbReference type="STRING" id="1198245.SAMN05444858_11982"/>
<reference evidence="3 4" key="1">
    <citation type="submission" date="2017-01" db="EMBL/GenBank/DDBJ databases">
        <authorList>
            <person name="Mah S.A."/>
            <person name="Swanson W.J."/>
            <person name="Moy G.W."/>
            <person name="Vacquier V.D."/>
        </authorList>
    </citation>
    <scope>NUCLEOTIDE SEQUENCE [LARGE SCALE GENOMIC DNA]</scope>
    <source>
        <strain evidence="3 4">DSM 45758</strain>
    </source>
</reference>
<dbReference type="Proteomes" id="UP000186004">
    <property type="component" value="Unassembled WGS sequence"/>
</dbReference>
<dbReference type="Gene3D" id="3.30.750.24">
    <property type="entry name" value="STAS domain"/>
    <property type="match status" value="1"/>
</dbReference>
<dbReference type="InterPro" id="IPR002645">
    <property type="entry name" value="STAS_dom"/>
</dbReference>
<protein>
    <submittedName>
        <fullName evidence="3">Anti-sigma B factor antagonist</fullName>
    </submittedName>
</protein>
<dbReference type="GO" id="GO:0043856">
    <property type="term" value="F:anti-sigma factor antagonist activity"/>
    <property type="evidence" value="ECO:0007669"/>
    <property type="project" value="TreeGrafter"/>
</dbReference>
<dbReference type="PANTHER" id="PTHR33495">
    <property type="entry name" value="ANTI-SIGMA FACTOR ANTAGONIST TM_1081-RELATED-RELATED"/>
    <property type="match status" value="1"/>
</dbReference>
<keyword evidence="4" id="KW-1185">Reference proteome</keyword>
<dbReference type="PANTHER" id="PTHR33495:SF2">
    <property type="entry name" value="ANTI-SIGMA FACTOR ANTAGONIST TM_1081-RELATED"/>
    <property type="match status" value="1"/>
</dbReference>
<dbReference type="EMBL" id="FTNF01000019">
    <property type="protein sequence ID" value="SIR81198.1"/>
    <property type="molecule type" value="Genomic_DNA"/>
</dbReference>
<dbReference type="RefSeq" id="WP_245828414.1">
    <property type="nucleotide sequence ID" value="NZ_FTNF01000019.1"/>
</dbReference>
<dbReference type="SUPFAM" id="SSF52091">
    <property type="entry name" value="SpoIIaa-like"/>
    <property type="match status" value="1"/>
</dbReference>
<organism evidence="3 4">
    <name type="scientific">Micromonospora avicenniae</name>
    <dbReference type="NCBI Taxonomy" id="1198245"/>
    <lineage>
        <taxon>Bacteria</taxon>
        <taxon>Bacillati</taxon>
        <taxon>Actinomycetota</taxon>
        <taxon>Actinomycetes</taxon>
        <taxon>Micromonosporales</taxon>
        <taxon>Micromonosporaceae</taxon>
        <taxon>Micromonospora</taxon>
    </lineage>
</organism>
<feature type="compositionally biased region" description="Low complexity" evidence="1">
    <location>
        <begin position="111"/>
        <end position="121"/>
    </location>
</feature>
<dbReference type="InterPro" id="IPR036513">
    <property type="entry name" value="STAS_dom_sf"/>
</dbReference>
<dbReference type="Pfam" id="PF13466">
    <property type="entry name" value="STAS_2"/>
    <property type="match status" value="1"/>
</dbReference>
<evidence type="ECO:0000259" key="2">
    <source>
        <dbReference type="PROSITE" id="PS50801"/>
    </source>
</evidence>
<evidence type="ECO:0000313" key="3">
    <source>
        <dbReference type="EMBL" id="SIR81198.1"/>
    </source>
</evidence>
<evidence type="ECO:0000256" key="1">
    <source>
        <dbReference type="SAM" id="MobiDB-lite"/>
    </source>
</evidence>
<dbReference type="PROSITE" id="PS50801">
    <property type="entry name" value="STAS"/>
    <property type="match status" value="1"/>
</dbReference>
<feature type="region of interest" description="Disordered" evidence="1">
    <location>
        <begin position="111"/>
        <end position="135"/>
    </location>
</feature>
<proteinExistence type="predicted"/>
<accession>A0A1N7DZG9</accession>
<gene>
    <name evidence="3" type="ORF">SAMN05444858_11982</name>
</gene>
<sequence>MNVVLHGRTPETTPLSLSVDRSNPAAPLVRVGGDLAYTTAGPLREEIDRLLAGAPPAVVLDFADLLFIDSTGLAVIVHAWRQGQEAGTALELRTVPRFLGTILDMTGVTGLLSRPSPGRPSAPGQPENGRPTATA</sequence>
<dbReference type="AlphaFoldDB" id="A0A1N7DZG9"/>
<dbReference type="InterPro" id="IPR058548">
    <property type="entry name" value="MlaB-like_STAS"/>
</dbReference>
<evidence type="ECO:0000313" key="4">
    <source>
        <dbReference type="Proteomes" id="UP000186004"/>
    </source>
</evidence>
<feature type="domain" description="STAS" evidence="2">
    <location>
        <begin position="28"/>
        <end position="113"/>
    </location>
</feature>